<reference evidence="8 9" key="1">
    <citation type="submission" date="2019-01" db="EMBL/GenBank/DDBJ databases">
        <authorList>
            <person name="Alioto T."/>
            <person name="Alioto T."/>
        </authorList>
    </citation>
    <scope>NUCLEOTIDE SEQUENCE [LARGE SCALE GENOMIC DNA]</scope>
</reference>
<dbReference type="InterPro" id="IPR000509">
    <property type="entry name" value="Ribosomal_eL36"/>
</dbReference>
<comment type="similarity">
    <text evidence="1">Belongs to the eukaryotic ribosomal protein eL36 family.</text>
</comment>
<name>A0A485N4T3_LYNPA</name>
<evidence type="ECO:0000256" key="6">
    <source>
        <dbReference type="ARBA" id="ARBA00035226"/>
    </source>
</evidence>
<comment type="subunit">
    <text evidence="2">Component of the large ribosomal subunit.</text>
</comment>
<accession>A0A485N4T3</accession>
<protein>
    <recommendedName>
        <fullName evidence="6">Large ribosomal subunit protein eL36</fullName>
    </recommendedName>
    <alternativeName>
        <fullName evidence="7">60S ribosomal protein L36</fullName>
    </alternativeName>
</protein>
<evidence type="ECO:0000256" key="1">
    <source>
        <dbReference type="ARBA" id="ARBA00006509"/>
    </source>
</evidence>
<gene>
    <name evidence="8" type="ORF">LYPA_23C004429</name>
</gene>
<evidence type="ECO:0000256" key="4">
    <source>
        <dbReference type="ARBA" id="ARBA00023274"/>
    </source>
</evidence>
<evidence type="ECO:0000256" key="3">
    <source>
        <dbReference type="ARBA" id="ARBA00022980"/>
    </source>
</evidence>
<proteinExistence type="inferred from homology"/>
<dbReference type="InterPro" id="IPR038097">
    <property type="entry name" value="Ribosomal_eL36_sf"/>
</dbReference>
<comment type="function">
    <text evidence="5">Component of the large ribosomal subunit. The ribosome is a large ribonucleoprotein complex responsible for the synthesis of proteins in the cell.</text>
</comment>
<dbReference type="GO" id="GO:0003735">
    <property type="term" value="F:structural constituent of ribosome"/>
    <property type="evidence" value="ECO:0007669"/>
    <property type="project" value="InterPro"/>
</dbReference>
<dbReference type="GO" id="GO:0005840">
    <property type="term" value="C:ribosome"/>
    <property type="evidence" value="ECO:0007669"/>
    <property type="project" value="UniProtKB-KW"/>
</dbReference>
<evidence type="ECO:0000256" key="2">
    <source>
        <dbReference type="ARBA" id="ARBA00011133"/>
    </source>
</evidence>
<keyword evidence="9" id="KW-1185">Reference proteome</keyword>
<organism evidence="8 9">
    <name type="scientific">Lynx pardinus</name>
    <name type="common">Iberian lynx</name>
    <name type="synonym">Felis pardina</name>
    <dbReference type="NCBI Taxonomy" id="191816"/>
    <lineage>
        <taxon>Eukaryota</taxon>
        <taxon>Metazoa</taxon>
        <taxon>Chordata</taxon>
        <taxon>Craniata</taxon>
        <taxon>Vertebrata</taxon>
        <taxon>Euteleostomi</taxon>
        <taxon>Mammalia</taxon>
        <taxon>Eutheria</taxon>
        <taxon>Laurasiatheria</taxon>
        <taxon>Carnivora</taxon>
        <taxon>Feliformia</taxon>
        <taxon>Felidae</taxon>
        <taxon>Felinae</taxon>
        <taxon>Lynx</taxon>
    </lineage>
</organism>
<dbReference type="Gene3D" id="1.10.10.1760">
    <property type="entry name" value="60S ribosomal protein L36"/>
    <property type="match status" value="1"/>
</dbReference>
<dbReference type="Proteomes" id="UP000386466">
    <property type="component" value="Unassembled WGS sequence"/>
</dbReference>
<keyword evidence="4" id="KW-0687">Ribonucleoprotein</keyword>
<dbReference type="GO" id="GO:0006412">
    <property type="term" value="P:translation"/>
    <property type="evidence" value="ECO:0007669"/>
    <property type="project" value="InterPro"/>
</dbReference>
<evidence type="ECO:0000256" key="7">
    <source>
        <dbReference type="ARBA" id="ARBA00035331"/>
    </source>
</evidence>
<dbReference type="PANTHER" id="PTHR10114">
    <property type="entry name" value="60S RIBOSOMAL PROTEIN L36"/>
    <property type="match status" value="1"/>
</dbReference>
<sequence>MAVGLKECQKVTKNMSKIRHSLHCGHPTKHTKFVGDMIQEVCGFTPYKQESYGAAQSLQGQARS</sequence>
<dbReference type="GO" id="GO:1990904">
    <property type="term" value="C:ribonucleoprotein complex"/>
    <property type="evidence" value="ECO:0007669"/>
    <property type="project" value="UniProtKB-KW"/>
</dbReference>
<dbReference type="AlphaFoldDB" id="A0A485N4T3"/>
<dbReference type="EMBL" id="CAAGRJ010009690">
    <property type="protein sequence ID" value="VFV27213.1"/>
    <property type="molecule type" value="Genomic_DNA"/>
</dbReference>
<evidence type="ECO:0000313" key="8">
    <source>
        <dbReference type="EMBL" id="VFV27213.1"/>
    </source>
</evidence>
<evidence type="ECO:0000256" key="5">
    <source>
        <dbReference type="ARBA" id="ARBA00034092"/>
    </source>
</evidence>
<keyword evidence="3 8" id="KW-0689">Ribosomal protein</keyword>
<dbReference type="Pfam" id="PF01158">
    <property type="entry name" value="Ribosomal_L36e"/>
    <property type="match status" value="1"/>
</dbReference>
<evidence type="ECO:0000313" key="9">
    <source>
        <dbReference type="Proteomes" id="UP000386466"/>
    </source>
</evidence>